<protein>
    <recommendedName>
        <fullName evidence="2">Transposase-associated domain-containing protein</fullName>
    </recommendedName>
</protein>
<accession>A0A8R7R4G5</accession>
<evidence type="ECO:0000313" key="4">
    <source>
        <dbReference type="Proteomes" id="UP000015106"/>
    </source>
</evidence>
<organism evidence="3 4">
    <name type="scientific">Triticum urartu</name>
    <name type="common">Red wild einkorn</name>
    <name type="synonym">Crithodium urartu</name>
    <dbReference type="NCBI Taxonomy" id="4572"/>
    <lineage>
        <taxon>Eukaryota</taxon>
        <taxon>Viridiplantae</taxon>
        <taxon>Streptophyta</taxon>
        <taxon>Embryophyta</taxon>
        <taxon>Tracheophyta</taxon>
        <taxon>Spermatophyta</taxon>
        <taxon>Magnoliopsida</taxon>
        <taxon>Liliopsida</taxon>
        <taxon>Poales</taxon>
        <taxon>Poaceae</taxon>
        <taxon>BOP clade</taxon>
        <taxon>Pooideae</taxon>
        <taxon>Triticodae</taxon>
        <taxon>Triticeae</taxon>
        <taxon>Triticinae</taxon>
        <taxon>Triticum</taxon>
    </lineage>
</organism>
<dbReference type="EnsemblPlants" id="TuG1812G0700003062.01.T01">
    <property type="protein sequence ID" value="TuG1812G0700003062.01.T01.cds332113"/>
    <property type="gene ID" value="TuG1812G0700003062.01"/>
</dbReference>
<dbReference type="Pfam" id="PF13963">
    <property type="entry name" value="Transpos_assoc"/>
    <property type="match status" value="1"/>
</dbReference>
<evidence type="ECO:0000313" key="3">
    <source>
        <dbReference type="EnsemblPlants" id="TuG1812G0700003062.01.T01.cds332113"/>
    </source>
</evidence>
<proteinExistence type="predicted"/>
<reference evidence="4" key="1">
    <citation type="journal article" date="2013" name="Nature">
        <title>Draft genome of the wheat A-genome progenitor Triticum urartu.</title>
        <authorList>
            <person name="Ling H.Q."/>
            <person name="Zhao S."/>
            <person name="Liu D."/>
            <person name="Wang J."/>
            <person name="Sun H."/>
            <person name="Zhang C."/>
            <person name="Fan H."/>
            <person name="Li D."/>
            <person name="Dong L."/>
            <person name="Tao Y."/>
            <person name="Gao C."/>
            <person name="Wu H."/>
            <person name="Li Y."/>
            <person name="Cui Y."/>
            <person name="Guo X."/>
            <person name="Zheng S."/>
            <person name="Wang B."/>
            <person name="Yu K."/>
            <person name="Liang Q."/>
            <person name="Yang W."/>
            <person name="Lou X."/>
            <person name="Chen J."/>
            <person name="Feng M."/>
            <person name="Jian J."/>
            <person name="Zhang X."/>
            <person name="Luo G."/>
            <person name="Jiang Y."/>
            <person name="Liu J."/>
            <person name="Wang Z."/>
            <person name="Sha Y."/>
            <person name="Zhang B."/>
            <person name="Wu H."/>
            <person name="Tang D."/>
            <person name="Shen Q."/>
            <person name="Xue P."/>
            <person name="Zou S."/>
            <person name="Wang X."/>
            <person name="Liu X."/>
            <person name="Wang F."/>
            <person name="Yang Y."/>
            <person name="An X."/>
            <person name="Dong Z."/>
            <person name="Zhang K."/>
            <person name="Zhang X."/>
            <person name="Luo M.C."/>
            <person name="Dvorak J."/>
            <person name="Tong Y."/>
            <person name="Wang J."/>
            <person name="Yang H."/>
            <person name="Li Z."/>
            <person name="Wang D."/>
            <person name="Zhang A."/>
            <person name="Wang J."/>
        </authorList>
    </citation>
    <scope>NUCLEOTIDE SEQUENCE</scope>
    <source>
        <strain evidence="4">cv. G1812</strain>
    </source>
</reference>
<name>A0A8R7R4G5_TRIUA</name>
<sequence length="279" mass="32434">MDRSWIRGTLFSREYVNGVKEFMNLIQAKFSEDEEILCPCRECLNRKYWHQAVVNKHILTHGMESTYTRWIYHGEDFNADVIEHPVDVHDSEDGNNGADRFEEMFGDLCTAVEQDQKETENEDGNNDANPSETESFLKNVGKEAKRHLYHGCTKFSRFSFVVNLLHLKSCHRITNSAFTDILKLLAKAFPQPNTLPKSYEEVKNLLKELGLGHESIHVCINNCVLFRKQYAKHENCPVCGMSRWKDPARKKMPQKVLRHFPLVPRLKRMFLSKKASEEA</sequence>
<reference evidence="3" key="2">
    <citation type="submission" date="2018-03" db="EMBL/GenBank/DDBJ databases">
        <title>The Triticum urartu genome reveals the dynamic nature of wheat genome evolution.</title>
        <authorList>
            <person name="Ling H."/>
            <person name="Ma B."/>
            <person name="Shi X."/>
            <person name="Liu H."/>
            <person name="Dong L."/>
            <person name="Sun H."/>
            <person name="Cao Y."/>
            <person name="Gao Q."/>
            <person name="Zheng S."/>
            <person name="Li Y."/>
            <person name="Yu Y."/>
            <person name="Du H."/>
            <person name="Qi M."/>
            <person name="Li Y."/>
            <person name="Yu H."/>
            <person name="Cui Y."/>
            <person name="Wang N."/>
            <person name="Chen C."/>
            <person name="Wu H."/>
            <person name="Zhao Y."/>
            <person name="Zhang J."/>
            <person name="Li Y."/>
            <person name="Zhou W."/>
            <person name="Zhang B."/>
            <person name="Hu W."/>
            <person name="Eijk M."/>
            <person name="Tang J."/>
            <person name="Witsenboer H."/>
            <person name="Zhao S."/>
            <person name="Li Z."/>
            <person name="Zhang A."/>
            <person name="Wang D."/>
            <person name="Liang C."/>
        </authorList>
    </citation>
    <scope>NUCLEOTIDE SEQUENCE [LARGE SCALE GENOMIC DNA]</scope>
    <source>
        <strain evidence="3">cv. G1812</strain>
    </source>
</reference>
<dbReference type="PANTHER" id="PTHR10775">
    <property type="entry name" value="OS08G0208400 PROTEIN"/>
    <property type="match status" value="1"/>
</dbReference>
<evidence type="ECO:0000259" key="2">
    <source>
        <dbReference type="Pfam" id="PF13963"/>
    </source>
</evidence>
<reference evidence="3" key="3">
    <citation type="submission" date="2022-06" db="UniProtKB">
        <authorList>
            <consortium name="EnsemblPlants"/>
        </authorList>
    </citation>
    <scope>IDENTIFICATION</scope>
</reference>
<feature type="domain" description="Transposase-associated" evidence="2">
    <location>
        <begin position="3"/>
        <end position="75"/>
    </location>
</feature>
<feature type="region of interest" description="Disordered" evidence="1">
    <location>
        <begin position="114"/>
        <end position="133"/>
    </location>
</feature>
<dbReference type="AlphaFoldDB" id="A0A8R7R4G5"/>
<dbReference type="Gramene" id="TuG1812G0700003062.01.T01">
    <property type="protein sequence ID" value="TuG1812G0700003062.01.T01.cds332113"/>
    <property type="gene ID" value="TuG1812G0700003062.01"/>
</dbReference>
<keyword evidence="4" id="KW-1185">Reference proteome</keyword>
<dbReference type="Proteomes" id="UP000015106">
    <property type="component" value="Chromosome 7"/>
</dbReference>
<dbReference type="InterPro" id="IPR029480">
    <property type="entry name" value="Transpos_assoc"/>
</dbReference>
<evidence type="ECO:0000256" key="1">
    <source>
        <dbReference type="SAM" id="MobiDB-lite"/>
    </source>
</evidence>
<dbReference type="PANTHER" id="PTHR10775:SF185">
    <property type="entry name" value="OS08G0208400 PROTEIN"/>
    <property type="match status" value="1"/>
</dbReference>